<sequence length="380" mass="43945">MTATTTPALTDNKTLNEVVNCLTENIPLPTQGKCEQRNIFEILIRAATQRDSIENTTKVLKNVPTSNDIRYHLEKYSDLGSLEEALNKALQSRLPTGIRQGQQKIAIDFNLIPYYGEPSSLEAPYIYRSQAKNGTCSFYAYATVYVIKKNKRVTLAIKAVQQQNTLVAIITYLLALIEPLNLKIERLYLDREFFCVPVIRWLQALDIPFEMPAIIRGKHGGTKQLIRGRRSYKTSYTLNSDKYGSCTFPVWIVCTYKNGKRRAHGREFFVYAVYQVKLSLHSIHDDYRLRFGIESSYRMKNQCRIKTTIKNPTIRLLFVGLSFLIINIWIYLVWHFISRLKRSTRQVFSDLFTLKQMLEFLRQAVDRSYGVACEVYLPSG</sequence>
<evidence type="ECO:0000256" key="1">
    <source>
        <dbReference type="SAM" id="Phobius"/>
    </source>
</evidence>
<keyword evidence="1" id="KW-1133">Transmembrane helix</keyword>
<reference evidence="3 4" key="1">
    <citation type="journal article" date="2020" name="ISME J.">
        <title>Comparative genomics reveals insights into cyanobacterial evolution and habitat adaptation.</title>
        <authorList>
            <person name="Chen M.Y."/>
            <person name="Teng W.K."/>
            <person name="Zhao L."/>
            <person name="Hu C.X."/>
            <person name="Zhou Y.K."/>
            <person name="Han B.P."/>
            <person name="Song L.R."/>
            <person name="Shu W.S."/>
        </authorList>
    </citation>
    <scope>NUCLEOTIDE SEQUENCE [LARGE SCALE GENOMIC DNA]</scope>
    <source>
        <strain evidence="3 4">FACHB-252</strain>
    </source>
</reference>
<evidence type="ECO:0000313" key="3">
    <source>
        <dbReference type="EMBL" id="MBD2616322.1"/>
    </source>
</evidence>
<keyword evidence="1" id="KW-0472">Membrane</keyword>
<evidence type="ECO:0000259" key="2">
    <source>
        <dbReference type="Pfam" id="PF01609"/>
    </source>
</evidence>
<dbReference type="PANTHER" id="PTHR33252">
    <property type="entry name" value="THIRD ORF IN TRANSPOSON ISC1160"/>
    <property type="match status" value="1"/>
</dbReference>
<keyword evidence="1" id="KW-0812">Transmembrane</keyword>
<comment type="caution">
    <text evidence="3">The sequence shown here is derived from an EMBL/GenBank/DDBJ whole genome shotgun (WGS) entry which is preliminary data.</text>
</comment>
<accession>A0ABR8HL50</accession>
<dbReference type="PANTHER" id="PTHR33252:SF2">
    <property type="entry name" value="TRANSPOSASE IS4-LIKE DOMAIN-CONTAINING PROTEIN"/>
    <property type="match status" value="1"/>
</dbReference>
<dbReference type="Pfam" id="PF01609">
    <property type="entry name" value="DDE_Tnp_1"/>
    <property type="match status" value="1"/>
</dbReference>
<protein>
    <submittedName>
        <fullName evidence="3">ISH3 family transposase</fullName>
    </submittedName>
</protein>
<name>A0ABR8HL50_NOSPU</name>
<feature type="transmembrane region" description="Helical" evidence="1">
    <location>
        <begin position="316"/>
        <end position="337"/>
    </location>
</feature>
<dbReference type="NCBIfam" id="NF033541">
    <property type="entry name" value="transpos_ISH3"/>
    <property type="match status" value="1"/>
</dbReference>
<keyword evidence="4" id="KW-1185">Reference proteome</keyword>
<organism evidence="3 4">
    <name type="scientific">Nostoc punctiforme FACHB-252</name>
    <dbReference type="NCBI Taxonomy" id="1357509"/>
    <lineage>
        <taxon>Bacteria</taxon>
        <taxon>Bacillati</taxon>
        <taxon>Cyanobacteriota</taxon>
        <taxon>Cyanophyceae</taxon>
        <taxon>Nostocales</taxon>
        <taxon>Nostocaceae</taxon>
        <taxon>Nostoc</taxon>
    </lineage>
</organism>
<dbReference type="EMBL" id="JACJTC010000047">
    <property type="protein sequence ID" value="MBD2616322.1"/>
    <property type="molecule type" value="Genomic_DNA"/>
</dbReference>
<dbReference type="Proteomes" id="UP000606396">
    <property type="component" value="Unassembled WGS sequence"/>
</dbReference>
<gene>
    <name evidence="3" type="ORF">H6G94_34680</name>
</gene>
<dbReference type="InterPro" id="IPR002559">
    <property type="entry name" value="Transposase_11"/>
</dbReference>
<proteinExistence type="predicted"/>
<feature type="domain" description="Transposase IS4-like" evidence="2">
    <location>
        <begin position="101"/>
        <end position="307"/>
    </location>
</feature>
<evidence type="ECO:0000313" key="4">
    <source>
        <dbReference type="Proteomes" id="UP000606396"/>
    </source>
</evidence>